<dbReference type="SMART" id="SM00014">
    <property type="entry name" value="acidPPc"/>
    <property type="match status" value="1"/>
</dbReference>
<dbReference type="AlphaFoldDB" id="A0A919YG81"/>
<feature type="transmembrane region" description="Helical" evidence="2">
    <location>
        <begin position="12"/>
        <end position="35"/>
    </location>
</feature>
<dbReference type="GO" id="GO:0005886">
    <property type="term" value="C:plasma membrane"/>
    <property type="evidence" value="ECO:0007669"/>
    <property type="project" value="TreeGrafter"/>
</dbReference>
<dbReference type="InterPro" id="IPR051311">
    <property type="entry name" value="DedA_domain"/>
</dbReference>
<keyword evidence="2" id="KW-0472">Membrane</keyword>
<dbReference type="RefSeq" id="WP_212980799.1">
    <property type="nucleotide sequence ID" value="NZ_AP025343.1"/>
</dbReference>
<evidence type="ECO:0000259" key="3">
    <source>
        <dbReference type="SMART" id="SM00014"/>
    </source>
</evidence>
<dbReference type="Pfam" id="PF01569">
    <property type="entry name" value="PAP2"/>
    <property type="match status" value="1"/>
</dbReference>
<dbReference type="InterPro" id="IPR000326">
    <property type="entry name" value="PAP2/HPO"/>
</dbReference>
<gene>
    <name evidence="4" type="ORF">J34TS1_53920</name>
</gene>
<feature type="transmembrane region" description="Helical" evidence="2">
    <location>
        <begin position="168"/>
        <end position="189"/>
    </location>
</feature>
<evidence type="ECO:0000256" key="1">
    <source>
        <dbReference type="ARBA" id="ARBA00010792"/>
    </source>
</evidence>
<evidence type="ECO:0000256" key="2">
    <source>
        <dbReference type="SAM" id="Phobius"/>
    </source>
</evidence>
<feature type="transmembrane region" description="Helical" evidence="2">
    <location>
        <begin position="137"/>
        <end position="156"/>
    </location>
</feature>
<sequence>MGHLVNWLEHYGYLILFVGLFLEMLALPLPGEILMSYAGLLVFQGKLSWFFSILSSGLGAIFGMTLAYWIGSRLGTPFFEKYGSYIHLGTDKLHKVSHWFQKYGNKLIFIAFFIPGVRHITGYFSGVTRISFRKYALFAYSGAFFWTTTFISFGKVLGPKWELYHHKFSRYMLIAGFIAAGVVIVFYLYRKYKESLTRKLINALEKGLLRFQSLGKIRFFILAMFTLFVTCISLMIGLIQDYLAKEFSEFDEITTFIIHSIFGPSWGAWMNYFTLLGTYYVFVPIIIITSLWILFRGKDRLLELTSFAWVIVGGEALDEGLRLLFHRIGPASIGSNSPYTFPSEQTLISMTVCGFAAYLLIRHYGNALIRAVAIFFVVFLCLLVGISRVYFNIQYPSDVVSGYVFGGAWLSLNIIQLEVFRILKKDAK</sequence>
<protein>
    <recommendedName>
        <fullName evidence="3">Phosphatidic acid phosphatase type 2/haloperoxidase domain-containing protein</fullName>
    </recommendedName>
</protein>
<keyword evidence="5" id="KW-1185">Reference proteome</keyword>
<feature type="domain" description="Phosphatidic acid phosphatase type 2/haloperoxidase" evidence="3">
    <location>
        <begin position="304"/>
        <end position="414"/>
    </location>
</feature>
<dbReference type="PANTHER" id="PTHR42709">
    <property type="entry name" value="ALKALINE PHOSPHATASE LIKE PROTEIN"/>
    <property type="match status" value="1"/>
</dbReference>
<comment type="caution">
    <text evidence="4">The sequence shown here is derived from an EMBL/GenBank/DDBJ whole genome shotgun (WGS) entry which is preliminary data.</text>
</comment>
<dbReference type="PANTHER" id="PTHR42709:SF9">
    <property type="entry name" value="ALKALINE PHOSPHATASE LIKE PROTEIN"/>
    <property type="match status" value="1"/>
</dbReference>
<keyword evidence="2" id="KW-0812">Transmembrane</keyword>
<accession>A0A919YG81</accession>
<dbReference type="CDD" id="cd03392">
    <property type="entry name" value="PAP2_like_2"/>
    <property type="match status" value="1"/>
</dbReference>
<evidence type="ECO:0000313" key="5">
    <source>
        <dbReference type="Proteomes" id="UP000682811"/>
    </source>
</evidence>
<dbReference type="SUPFAM" id="SSF48317">
    <property type="entry name" value="Acid phosphatase/Vanadium-dependent haloperoxidase"/>
    <property type="match status" value="1"/>
</dbReference>
<organism evidence="4 5">
    <name type="scientific">Paenibacillus azoreducens</name>
    <dbReference type="NCBI Taxonomy" id="116718"/>
    <lineage>
        <taxon>Bacteria</taxon>
        <taxon>Bacillati</taxon>
        <taxon>Bacillota</taxon>
        <taxon>Bacilli</taxon>
        <taxon>Bacillales</taxon>
        <taxon>Paenibacillaceae</taxon>
        <taxon>Paenibacillus</taxon>
    </lineage>
</organism>
<dbReference type="Proteomes" id="UP000682811">
    <property type="component" value="Unassembled WGS sequence"/>
</dbReference>
<dbReference type="Gene3D" id="1.20.144.10">
    <property type="entry name" value="Phosphatidic acid phosphatase type 2/haloperoxidase"/>
    <property type="match status" value="1"/>
</dbReference>
<dbReference type="EMBL" id="BORT01000035">
    <property type="protein sequence ID" value="GIO50627.1"/>
    <property type="molecule type" value="Genomic_DNA"/>
</dbReference>
<evidence type="ECO:0000313" key="4">
    <source>
        <dbReference type="EMBL" id="GIO50627.1"/>
    </source>
</evidence>
<feature type="transmembrane region" description="Helical" evidence="2">
    <location>
        <begin position="272"/>
        <end position="295"/>
    </location>
</feature>
<feature type="transmembrane region" description="Helical" evidence="2">
    <location>
        <begin position="403"/>
        <end position="423"/>
    </location>
</feature>
<dbReference type="InterPro" id="IPR032816">
    <property type="entry name" value="VTT_dom"/>
</dbReference>
<proteinExistence type="inferred from homology"/>
<dbReference type="Pfam" id="PF09335">
    <property type="entry name" value="VTT_dom"/>
    <property type="match status" value="1"/>
</dbReference>
<feature type="transmembrane region" description="Helical" evidence="2">
    <location>
        <begin position="219"/>
        <end position="239"/>
    </location>
</feature>
<comment type="similarity">
    <text evidence="1">Belongs to the DedA family.</text>
</comment>
<name>A0A919YG81_9BACL</name>
<feature type="transmembrane region" description="Helical" evidence="2">
    <location>
        <begin position="47"/>
        <end position="70"/>
    </location>
</feature>
<feature type="transmembrane region" description="Helical" evidence="2">
    <location>
        <begin position="368"/>
        <end position="391"/>
    </location>
</feature>
<keyword evidence="2" id="KW-1133">Transmembrane helix</keyword>
<dbReference type="InterPro" id="IPR036938">
    <property type="entry name" value="PAP2/HPO_sf"/>
</dbReference>
<reference evidence="4 5" key="1">
    <citation type="submission" date="2021-03" db="EMBL/GenBank/DDBJ databases">
        <title>Antimicrobial resistance genes in bacteria isolated from Japanese honey, and their potential for conferring macrolide and lincosamide resistance in the American foulbrood pathogen Paenibacillus larvae.</title>
        <authorList>
            <person name="Okamoto M."/>
            <person name="Kumagai M."/>
            <person name="Kanamori H."/>
            <person name="Takamatsu D."/>
        </authorList>
    </citation>
    <scope>NUCLEOTIDE SEQUENCE [LARGE SCALE GENOMIC DNA]</scope>
    <source>
        <strain evidence="4 5">J34TS1</strain>
    </source>
</reference>